<comment type="caution">
    <text evidence="2">The sequence shown here is derived from an EMBL/GenBank/DDBJ whole genome shotgun (WGS) entry which is preliminary data.</text>
</comment>
<organism evidence="2">
    <name type="scientific">Ruegeria sp. PrR005</name>
    <dbReference type="NCBI Taxonomy" id="2706882"/>
    <lineage>
        <taxon>Bacteria</taxon>
        <taxon>Pseudomonadati</taxon>
        <taxon>Pseudomonadota</taxon>
        <taxon>Alphaproteobacteria</taxon>
        <taxon>Rhodobacterales</taxon>
        <taxon>Roseobacteraceae</taxon>
        <taxon>Ruegeria</taxon>
    </lineage>
</organism>
<feature type="chain" id="PRO_5025487313" description="Tat pathway signal protein" evidence="1">
    <location>
        <begin position="21"/>
        <end position="137"/>
    </location>
</feature>
<feature type="signal peptide" evidence="1">
    <location>
        <begin position="1"/>
        <end position="20"/>
    </location>
</feature>
<evidence type="ECO:0008006" key="3">
    <source>
        <dbReference type="Google" id="ProtNLM"/>
    </source>
</evidence>
<evidence type="ECO:0000313" key="2">
    <source>
        <dbReference type="EMBL" id="NDW45542.1"/>
    </source>
</evidence>
<evidence type="ECO:0000256" key="1">
    <source>
        <dbReference type="SAM" id="SignalP"/>
    </source>
</evidence>
<accession>A0A6B2NN48</accession>
<reference evidence="2" key="1">
    <citation type="submission" date="2020-02" db="EMBL/GenBank/DDBJ databases">
        <title>Delineation of the pyrene-degrading pathway in Roseobacter clade bacteria by genomic analysis.</title>
        <authorList>
            <person name="Zhou H."/>
            <person name="Wang H."/>
        </authorList>
    </citation>
    <scope>NUCLEOTIDE SEQUENCE</scope>
    <source>
        <strain evidence="2">PrR005</strain>
    </source>
</reference>
<gene>
    <name evidence="2" type="ORF">G0P99_11270</name>
</gene>
<protein>
    <recommendedName>
        <fullName evidence="3">Tat pathway signal protein</fullName>
    </recommendedName>
</protein>
<name>A0A6B2NN48_9RHOB</name>
<sequence>MIKRIVTAILLAPTCVAAQASGPLTVELNKLESGEGSGCRAYFLFRNQSGMSFEALEISLALLGTNGVIDRLVTVDASPLPAARTTLKLFEFPETDCNGLSEILLHEIGSCKPQNRDETDCFELIELDSKAAVPLVK</sequence>
<dbReference type="AlphaFoldDB" id="A0A6B2NN48"/>
<dbReference type="EMBL" id="JAAGOX010000015">
    <property type="protein sequence ID" value="NDW45542.1"/>
    <property type="molecule type" value="Genomic_DNA"/>
</dbReference>
<dbReference type="RefSeq" id="WP_164129806.1">
    <property type="nucleotide sequence ID" value="NZ_JAAGOX010000015.1"/>
</dbReference>
<proteinExistence type="predicted"/>
<keyword evidence="1" id="KW-0732">Signal</keyword>